<evidence type="ECO:0000313" key="7">
    <source>
        <dbReference type="Proteomes" id="UP000027442"/>
    </source>
</evidence>
<evidence type="ECO:0000256" key="4">
    <source>
        <dbReference type="ARBA" id="ARBA00023295"/>
    </source>
</evidence>
<gene>
    <name evidence="6" type="ORF">HMPREF1991_00047</name>
</gene>
<comment type="caution">
    <text evidence="6">The sequence shown here is derived from an EMBL/GenBank/DDBJ whole genome shotgun (WGS) entry which is preliminary data.</text>
</comment>
<dbReference type="AlphaFoldDB" id="A0A069QMC6"/>
<dbReference type="SUPFAM" id="SSF51445">
    <property type="entry name" value="(Trans)glycosidases"/>
    <property type="match status" value="1"/>
</dbReference>
<dbReference type="GO" id="GO:0004553">
    <property type="term" value="F:hydrolase activity, hydrolyzing O-glycosyl compounds"/>
    <property type="evidence" value="ECO:0007669"/>
    <property type="project" value="InterPro"/>
</dbReference>
<dbReference type="GO" id="GO:0005975">
    <property type="term" value="P:carbohydrate metabolic process"/>
    <property type="evidence" value="ECO:0007669"/>
    <property type="project" value="InterPro"/>
</dbReference>
<protein>
    <recommendedName>
        <fullName evidence="5">Alpha galactosidase C-terminal domain-containing protein</fullName>
    </recommendedName>
</protein>
<sequence>MGIVTKPNSKTILNMKKYFIASLAFMALTASCNNNTWDVTSDLTVDASDPTVGLTPLAQQQGMDNAPLYWSVYGALRQQEKEKSFPNIFTTADWDKAIEYVATNLKPYGYDMLVTDGFASMSGDNGYMTRYSRTKKDEGSPEVELADIVAKLKAKGLKLGVYDSPFWLHYTNPDAVIPGTDGITVGSLRYNPATDTNVLHPTKNDKFGWVVTDHPGAEQFFEGFFKHYSDMGVKFIRIDFLSWYEDGMNYSDQIDRGYGRERYVKGLQWINKYAQKYGVYVSLVMPHLKNNAIIEQYAGNMVRIDADVLEGSWYRFSDNNRGTLRGGWPNSENAFDGFVNWSKISGRQKVRLDGDFIRIESFASDDEKMSAVSLPLMAGGPIAVTDMPTGDNLKFFQNAEILALQKDGFVGQPLTRNLWNADGQIWYGQMKDGSWVIGLFNREQAIATRTLDLSRIGLAGNWNIRDLWKHTDEGVVNGKLEAQIPIHGCKIVKLTKSN</sequence>
<dbReference type="InterPro" id="IPR041233">
    <property type="entry name" value="Melibiase_C"/>
</dbReference>
<dbReference type="PROSITE" id="PS51257">
    <property type="entry name" value="PROKAR_LIPOPROTEIN"/>
    <property type="match status" value="1"/>
</dbReference>
<accession>A0A069QMC6</accession>
<dbReference type="SUPFAM" id="SSF51011">
    <property type="entry name" value="Glycosyl hydrolase domain"/>
    <property type="match status" value="1"/>
</dbReference>
<organism evidence="6 7">
    <name type="scientific">Hoylesella loescheii DSM 19665 = JCM 12249 = ATCC 15930</name>
    <dbReference type="NCBI Taxonomy" id="1122985"/>
    <lineage>
        <taxon>Bacteria</taxon>
        <taxon>Pseudomonadati</taxon>
        <taxon>Bacteroidota</taxon>
        <taxon>Bacteroidia</taxon>
        <taxon>Bacteroidales</taxon>
        <taxon>Prevotellaceae</taxon>
        <taxon>Hoylesella</taxon>
    </lineage>
</organism>
<evidence type="ECO:0000256" key="3">
    <source>
        <dbReference type="ARBA" id="ARBA00022801"/>
    </source>
</evidence>
<evidence type="ECO:0000313" key="6">
    <source>
        <dbReference type="EMBL" id="KDR53847.1"/>
    </source>
</evidence>
<keyword evidence="4" id="KW-0326">Glycosidase</keyword>
<dbReference type="PANTHER" id="PTHR11452:SF75">
    <property type="entry name" value="ALPHA-GALACTOSIDASE MEL1"/>
    <property type="match status" value="1"/>
</dbReference>
<evidence type="ECO:0000259" key="5">
    <source>
        <dbReference type="Pfam" id="PF17801"/>
    </source>
</evidence>
<comment type="similarity">
    <text evidence="1">Belongs to the glycosyl hydrolase 27 family.</text>
</comment>
<dbReference type="HOGENOM" id="CLU_047215_0_0_10"/>
<reference evidence="6 7" key="1">
    <citation type="submission" date="2013-08" db="EMBL/GenBank/DDBJ databases">
        <authorList>
            <person name="Weinstock G."/>
            <person name="Sodergren E."/>
            <person name="Wylie T."/>
            <person name="Fulton L."/>
            <person name="Fulton R."/>
            <person name="Fronick C."/>
            <person name="O'Laughlin M."/>
            <person name="Godfrey J."/>
            <person name="Miner T."/>
            <person name="Herter B."/>
            <person name="Appelbaum E."/>
            <person name="Cordes M."/>
            <person name="Lek S."/>
            <person name="Wollam A."/>
            <person name="Pepin K.H."/>
            <person name="Palsikar V.B."/>
            <person name="Mitreva M."/>
            <person name="Wilson R.K."/>
        </authorList>
    </citation>
    <scope>NUCLEOTIDE SEQUENCE [LARGE SCALE GENOMIC DNA]</scope>
    <source>
        <strain evidence="6 7">ATCC 15930</strain>
    </source>
</reference>
<keyword evidence="7" id="KW-1185">Reference proteome</keyword>
<feature type="domain" description="Alpha galactosidase C-terminal" evidence="5">
    <location>
        <begin position="422"/>
        <end position="494"/>
    </location>
</feature>
<name>A0A069QMC6_HOYLO</name>
<dbReference type="Gene3D" id="3.20.20.70">
    <property type="entry name" value="Aldolase class I"/>
    <property type="match status" value="1"/>
</dbReference>
<keyword evidence="3" id="KW-0378">Hydrolase</keyword>
<proteinExistence type="inferred from homology"/>
<evidence type="ECO:0000256" key="2">
    <source>
        <dbReference type="ARBA" id="ARBA00022729"/>
    </source>
</evidence>
<dbReference type="InterPro" id="IPR017853">
    <property type="entry name" value="GH"/>
</dbReference>
<dbReference type="eggNOG" id="COG4733">
    <property type="taxonomic scope" value="Bacteria"/>
</dbReference>
<dbReference type="PANTHER" id="PTHR11452">
    <property type="entry name" value="ALPHA-GALACTOSIDASE/ALPHA-N-ACETYLGALACTOSAMINIDASE"/>
    <property type="match status" value="1"/>
</dbReference>
<dbReference type="InterPro" id="IPR002241">
    <property type="entry name" value="Glyco_hydro_27"/>
</dbReference>
<dbReference type="Pfam" id="PF17801">
    <property type="entry name" value="Melibiase_C"/>
    <property type="match status" value="1"/>
</dbReference>
<evidence type="ECO:0000256" key="1">
    <source>
        <dbReference type="ARBA" id="ARBA00009743"/>
    </source>
</evidence>
<dbReference type="InterPro" id="IPR013785">
    <property type="entry name" value="Aldolase_TIM"/>
</dbReference>
<dbReference type="PATRIC" id="fig|1122985.7.peg.52"/>
<dbReference type="InterPro" id="IPR013780">
    <property type="entry name" value="Glyco_hydro_b"/>
</dbReference>
<dbReference type="Proteomes" id="UP000027442">
    <property type="component" value="Unassembled WGS sequence"/>
</dbReference>
<dbReference type="EMBL" id="JNGW01000010">
    <property type="protein sequence ID" value="KDR53847.1"/>
    <property type="molecule type" value="Genomic_DNA"/>
</dbReference>
<keyword evidence="2" id="KW-0732">Signal</keyword>
<dbReference type="Gene3D" id="2.60.40.1180">
    <property type="entry name" value="Golgi alpha-mannosidase II"/>
    <property type="match status" value="1"/>
</dbReference>